<dbReference type="InterPro" id="IPR038591">
    <property type="entry name" value="NolW-like_sf"/>
</dbReference>
<gene>
    <name evidence="9" type="ORF">TMPK1_40340</name>
</gene>
<evidence type="ECO:0000256" key="6">
    <source>
        <dbReference type="SAM" id="SignalP"/>
    </source>
</evidence>
<dbReference type="PRINTS" id="PR00811">
    <property type="entry name" value="BCTERIALGSPD"/>
</dbReference>
<comment type="caution">
    <text evidence="9">The sequence shown here is derived from an EMBL/GenBank/DDBJ whole genome shotgun (WGS) entry which is preliminary data.</text>
</comment>
<evidence type="ECO:0000313" key="10">
    <source>
        <dbReference type="Proteomes" id="UP000681075"/>
    </source>
</evidence>
<dbReference type="PANTHER" id="PTHR30332:SF25">
    <property type="entry name" value="SECRETIN XPSD"/>
    <property type="match status" value="1"/>
</dbReference>
<evidence type="ECO:0000256" key="5">
    <source>
        <dbReference type="RuleBase" id="RU004004"/>
    </source>
</evidence>
<evidence type="ECO:0000256" key="2">
    <source>
        <dbReference type="ARBA" id="ARBA00022729"/>
    </source>
</evidence>
<comment type="similarity">
    <text evidence="4">Belongs to the bacterial secretin family.</text>
</comment>
<proteinExistence type="inferred from homology"/>
<feature type="domain" description="Type II/III secretion system secretin-like" evidence="7">
    <location>
        <begin position="540"/>
        <end position="705"/>
    </location>
</feature>
<dbReference type="GO" id="GO:0009306">
    <property type="term" value="P:protein secretion"/>
    <property type="evidence" value="ECO:0007669"/>
    <property type="project" value="InterPro"/>
</dbReference>
<evidence type="ECO:0000256" key="1">
    <source>
        <dbReference type="ARBA" id="ARBA00004370"/>
    </source>
</evidence>
<keyword evidence="2 6" id="KW-0732">Signal</keyword>
<organism evidence="9 10">
    <name type="scientific">Roseiterribacter gracilis</name>
    <dbReference type="NCBI Taxonomy" id="2812848"/>
    <lineage>
        <taxon>Bacteria</taxon>
        <taxon>Pseudomonadati</taxon>
        <taxon>Pseudomonadota</taxon>
        <taxon>Alphaproteobacteria</taxon>
        <taxon>Rhodospirillales</taxon>
        <taxon>Roseiterribacteraceae</taxon>
        <taxon>Roseiterribacter</taxon>
    </lineage>
</organism>
<evidence type="ECO:0000313" key="9">
    <source>
        <dbReference type="EMBL" id="GIL41797.1"/>
    </source>
</evidence>
<feature type="chain" id="PRO_5035767804" evidence="6">
    <location>
        <begin position="23"/>
        <end position="735"/>
    </location>
</feature>
<evidence type="ECO:0000259" key="7">
    <source>
        <dbReference type="Pfam" id="PF00263"/>
    </source>
</evidence>
<dbReference type="EMBL" id="BOPV01000001">
    <property type="protein sequence ID" value="GIL41797.1"/>
    <property type="molecule type" value="Genomic_DNA"/>
</dbReference>
<keyword evidence="5" id="KW-0813">Transport</keyword>
<feature type="domain" description="NolW-like" evidence="8">
    <location>
        <begin position="333"/>
        <end position="472"/>
    </location>
</feature>
<evidence type="ECO:0000256" key="4">
    <source>
        <dbReference type="RuleBase" id="RU004003"/>
    </source>
</evidence>
<name>A0A8S8XJA9_9PROT</name>
<dbReference type="Proteomes" id="UP000681075">
    <property type="component" value="Unassembled WGS sequence"/>
</dbReference>
<comment type="subcellular location">
    <subcellularLocation>
        <location evidence="5">Cell outer membrane</location>
    </subcellularLocation>
    <subcellularLocation>
        <location evidence="1">Membrane</location>
    </subcellularLocation>
</comment>
<dbReference type="PANTHER" id="PTHR30332">
    <property type="entry name" value="PROBABLE GENERAL SECRETION PATHWAY PROTEIN D"/>
    <property type="match status" value="1"/>
</dbReference>
<dbReference type="InterPro" id="IPR005644">
    <property type="entry name" value="NolW-like"/>
</dbReference>
<keyword evidence="10" id="KW-1185">Reference proteome</keyword>
<feature type="signal peptide" evidence="6">
    <location>
        <begin position="1"/>
        <end position="22"/>
    </location>
</feature>
<keyword evidence="3" id="KW-0472">Membrane</keyword>
<dbReference type="InterPro" id="IPR004846">
    <property type="entry name" value="T2SS/T3SS_dom"/>
</dbReference>
<dbReference type="Pfam" id="PF03958">
    <property type="entry name" value="Secretin_N"/>
    <property type="match status" value="1"/>
</dbReference>
<dbReference type="PROSITE" id="PS51257">
    <property type="entry name" value="PROKAR_LIPOPROTEIN"/>
    <property type="match status" value="1"/>
</dbReference>
<protein>
    <submittedName>
        <fullName evidence="9">Type II secretion system protein</fullName>
    </submittedName>
</protein>
<reference evidence="9" key="1">
    <citation type="submission" date="2021-02" db="EMBL/GenBank/DDBJ databases">
        <title>Genome sequence of Rhodospirillales sp. strain TMPK1 isolated from soil.</title>
        <authorList>
            <person name="Nakai R."/>
            <person name="Kusada H."/>
            <person name="Tamaki H."/>
        </authorList>
    </citation>
    <scope>NUCLEOTIDE SEQUENCE</scope>
    <source>
        <strain evidence="9">TMPK1</strain>
    </source>
</reference>
<dbReference type="InterPro" id="IPR001775">
    <property type="entry name" value="GspD/PilQ"/>
</dbReference>
<dbReference type="InterPro" id="IPR050810">
    <property type="entry name" value="Bact_Secretion_Sys_Channel"/>
</dbReference>
<evidence type="ECO:0000256" key="3">
    <source>
        <dbReference type="ARBA" id="ARBA00023136"/>
    </source>
</evidence>
<dbReference type="GO" id="GO:0015627">
    <property type="term" value="C:type II protein secretion system complex"/>
    <property type="evidence" value="ECO:0007669"/>
    <property type="project" value="TreeGrafter"/>
</dbReference>
<sequence>MTVRRLLLPLFLLGLVSCSEQPKPFLATTLPPKVASQMTTSITSTTTTDGLRVTPGPSAEAVLATGATRSTPSLTGAPVSASLDQVPIPRFIDAVFGDTLKVAYEVDQRVASRTELVTLRTPGSASPQKLVELASQVLSAYGVAVVKEGALYRIAPSDALAARSPQVLRSRALAEVPVGLRPLFQVVDLHAVRSDAIANALTQAYGQKVRATPLPDANAVLLLGLADDVRDAVEATRILDQPKLAGARSVKLQPAYWSAEKFATRLVEVLRAQGYAADTQVRANTAITILPIETGNTVIAFAADQKTLEQVVKWARTLDVPNAAGQGKTLFYYAVRNTSADGLAQVLNQLLEGLIGADRSRDVTSAAASGDTMAMSAAPAMQQQPMQQQGAMGIGGQSAFGNNNVGATGIAGQALPTQPSMVGVNPNAAGSGGDGRRRLVVDPTRNALIFRGTSEEWGQILPLLRNMDQAGREALIEVTVAEVTLDETTRLGVEWALSVGLGGAPSTIGTLGGLGIGQNGLNYVVLNSAREVRAILNAFANDSRVSILSSPRVLARNGAEARIQVGTDVPIVTSQGTTNIQQDANTAILQSIQYRTTGVILNVKPTIHAGNRIDLDIAQEVSEAQKNDTSNVSSPLILNRRVSTQLSLADGATVMLGGLISENLNRTKTGVPVLKDIPVLGTLFKNDVDSRRKTELIILITPYVINNDSESDAVTRAFRQRLETLQIEDPPRLLK</sequence>
<dbReference type="AlphaFoldDB" id="A0A8S8XJA9"/>
<dbReference type="Gene3D" id="3.30.1370.120">
    <property type="match status" value="2"/>
</dbReference>
<evidence type="ECO:0000259" key="8">
    <source>
        <dbReference type="Pfam" id="PF03958"/>
    </source>
</evidence>
<accession>A0A8S8XJA9</accession>
<dbReference type="GO" id="GO:0009279">
    <property type="term" value="C:cell outer membrane"/>
    <property type="evidence" value="ECO:0007669"/>
    <property type="project" value="UniProtKB-SubCell"/>
</dbReference>
<dbReference type="Pfam" id="PF00263">
    <property type="entry name" value="Secretin"/>
    <property type="match status" value="1"/>
</dbReference>